<sequence>MMAGREHLHHDDVPATLAILADLLDHRSTLPDGYELTEHGAWVDWEALGRSWLSSTEVAAVHIARGCAIAERHGGLPLSVAGAVREAVEELTGWWAVTPDPDAPDRFGFEAQGFVEPVGLDPYHPDQPGDTDEPGADSRVEQWREGPAWS</sequence>
<evidence type="ECO:0000256" key="1">
    <source>
        <dbReference type="SAM" id="MobiDB-lite"/>
    </source>
</evidence>
<gene>
    <name evidence="2" type="ORF">GHK86_21515</name>
</gene>
<dbReference type="Proteomes" id="UP000437736">
    <property type="component" value="Unassembled WGS sequence"/>
</dbReference>
<evidence type="ECO:0000313" key="3">
    <source>
        <dbReference type="Proteomes" id="UP000437736"/>
    </source>
</evidence>
<evidence type="ECO:0000313" key="2">
    <source>
        <dbReference type="EMBL" id="MST35297.1"/>
    </source>
</evidence>
<keyword evidence="3" id="KW-1185">Reference proteome</keyword>
<accession>A0ABW9QZL0</accession>
<protein>
    <submittedName>
        <fullName evidence="2">Uncharacterized protein</fullName>
    </submittedName>
</protein>
<feature type="region of interest" description="Disordered" evidence="1">
    <location>
        <begin position="116"/>
        <end position="150"/>
    </location>
</feature>
<dbReference type="EMBL" id="WJHE01001594">
    <property type="protein sequence ID" value="MST35297.1"/>
    <property type="molecule type" value="Genomic_DNA"/>
</dbReference>
<reference evidence="2 3" key="1">
    <citation type="submission" date="2019-11" db="EMBL/GenBank/DDBJ databases">
        <title>Acidiferrimicrobium australis gen. nov., sp. nov., an acidophilic and obligately heterotrophic, member of the Actinobacteria that catalyses dissimilatory oxido- reduction of iron isolated from metal-rich acidic water in Chile.</title>
        <authorList>
            <person name="Gonzalez D."/>
            <person name="Huber K."/>
            <person name="Hedrich S."/>
            <person name="Rojas-Villalobos C."/>
            <person name="Quatrini R."/>
            <person name="Dinamarca M.A."/>
            <person name="Schwarz A."/>
            <person name="Canales C."/>
            <person name="Nancucheo I."/>
        </authorList>
    </citation>
    <scope>NUCLEOTIDE SEQUENCE [LARGE SCALE GENOMIC DNA]</scope>
    <source>
        <strain evidence="2 3">USS-CCA1</strain>
    </source>
</reference>
<proteinExistence type="predicted"/>
<organism evidence="2 3">
    <name type="scientific">Acidiferrimicrobium australe</name>
    <dbReference type="NCBI Taxonomy" id="2664430"/>
    <lineage>
        <taxon>Bacteria</taxon>
        <taxon>Bacillati</taxon>
        <taxon>Actinomycetota</taxon>
        <taxon>Acidimicrobiia</taxon>
        <taxon>Acidimicrobiales</taxon>
        <taxon>Acidimicrobiaceae</taxon>
        <taxon>Acidiferrimicrobium</taxon>
    </lineage>
</organism>
<comment type="caution">
    <text evidence="2">The sequence shown here is derived from an EMBL/GenBank/DDBJ whole genome shotgun (WGS) entry which is preliminary data.</text>
</comment>
<feature type="non-terminal residue" evidence="2">
    <location>
        <position position="150"/>
    </location>
</feature>
<name>A0ABW9QZL0_9ACTN</name>